<dbReference type="Gene3D" id="3.40.50.880">
    <property type="match status" value="1"/>
</dbReference>
<organism evidence="2 3">
    <name type="scientific">Streptomyces gottesmaniae</name>
    <dbReference type="NCBI Taxonomy" id="3075518"/>
    <lineage>
        <taxon>Bacteria</taxon>
        <taxon>Bacillati</taxon>
        <taxon>Actinomycetota</taxon>
        <taxon>Actinomycetes</taxon>
        <taxon>Kitasatosporales</taxon>
        <taxon>Streptomycetaceae</taxon>
        <taxon>Streptomyces</taxon>
    </lineage>
</organism>
<dbReference type="Pfam" id="PF06283">
    <property type="entry name" value="ThuA"/>
    <property type="match status" value="1"/>
</dbReference>
<dbReference type="InterPro" id="IPR029062">
    <property type="entry name" value="Class_I_gatase-like"/>
</dbReference>
<feature type="domain" description="ThuA-like" evidence="1">
    <location>
        <begin position="13"/>
        <end position="222"/>
    </location>
</feature>
<accession>A0ABU2YVV6</accession>
<protein>
    <submittedName>
        <fullName evidence="2">ThuA domain-containing protein</fullName>
    </submittedName>
</protein>
<comment type="caution">
    <text evidence="2">The sequence shown here is derived from an EMBL/GenBank/DDBJ whole genome shotgun (WGS) entry which is preliminary data.</text>
</comment>
<evidence type="ECO:0000313" key="2">
    <source>
        <dbReference type="EMBL" id="MDT0568463.1"/>
    </source>
</evidence>
<dbReference type="PANTHER" id="PTHR40469:SF2">
    <property type="entry name" value="GALACTOSE-BINDING DOMAIN-LIKE SUPERFAMILY PROTEIN"/>
    <property type="match status" value="1"/>
</dbReference>
<gene>
    <name evidence="2" type="ORF">RM704_13450</name>
</gene>
<sequence>MGVCNTLTSEIRRALVVRGGWDGHQPVTISDSFVPFLKEQGFTVETSEDLAVYDDAERLAATDLVVQCWTMGTITPQQRDNLAAAVRGGTGLAGWHGGIVDSFHDHGYHLLTGGKFVTHPPGYLDHTYQLSPEHADHPIIADLDDFAIHSEQYWVLTDARIDVLATTTFPADDLHDRPAAMPAVWTRTHGAGRVFVSTIGHKPDDFDVPQVRTLTERGLLWASR</sequence>
<dbReference type="RefSeq" id="WP_033531063.1">
    <property type="nucleotide sequence ID" value="NZ_JAVRFJ010000010.1"/>
</dbReference>
<keyword evidence="3" id="KW-1185">Reference proteome</keyword>
<dbReference type="InterPro" id="IPR029010">
    <property type="entry name" value="ThuA-like"/>
</dbReference>
<evidence type="ECO:0000259" key="1">
    <source>
        <dbReference type="Pfam" id="PF06283"/>
    </source>
</evidence>
<evidence type="ECO:0000313" key="3">
    <source>
        <dbReference type="Proteomes" id="UP001180737"/>
    </source>
</evidence>
<reference evidence="2" key="1">
    <citation type="submission" date="2024-05" db="EMBL/GenBank/DDBJ databases">
        <title>30 novel species of actinomycetes from the DSMZ collection.</title>
        <authorList>
            <person name="Nouioui I."/>
        </authorList>
    </citation>
    <scope>NUCLEOTIDE SEQUENCE</scope>
    <source>
        <strain evidence="2">DSM 3412</strain>
    </source>
</reference>
<proteinExistence type="predicted"/>
<dbReference type="PANTHER" id="PTHR40469">
    <property type="entry name" value="SECRETED GLYCOSYL HYDROLASE"/>
    <property type="match status" value="1"/>
</dbReference>
<dbReference type="SUPFAM" id="SSF52317">
    <property type="entry name" value="Class I glutamine amidotransferase-like"/>
    <property type="match status" value="1"/>
</dbReference>
<dbReference type="EMBL" id="JAVRFJ010000010">
    <property type="protein sequence ID" value="MDT0568463.1"/>
    <property type="molecule type" value="Genomic_DNA"/>
</dbReference>
<name>A0ABU2YVV6_9ACTN</name>
<dbReference type="Proteomes" id="UP001180737">
    <property type="component" value="Unassembled WGS sequence"/>
</dbReference>